<feature type="domain" description="SbsA Ig-like" evidence="2">
    <location>
        <begin position="31"/>
        <end position="135"/>
    </location>
</feature>
<evidence type="ECO:0000256" key="1">
    <source>
        <dbReference type="ARBA" id="ARBA00022729"/>
    </source>
</evidence>
<evidence type="ECO:0000313" key="4">
    <source>
        <dbReference type="Proteomes" id="UP001597508"/>
    </source>
</evidence>
<accession>A0ABW5LW94</accession>
<sequence>MKKLHFLFLSVIALTFSFCAKKGRPSGGPKDEQAPIFVTADPPYEHINFDKREIYLYFDEYITLKDLNKQLIISPPLNPENPSLITPQGSPSKFISIKLLDTLQENTTYTFDFGNSIQDNNEGNKIARFKYVFSTGNYIDSLTLKGSVKNSYSSDKIKDIKLLLYRLDSTYTDSTVYKKKPNYVTSTLDTSNYKFTNIKEGAYFLIALKDAASDYIFNPKMDEIGFYRDTIQLPKDSVLIKPISLFKEILPYSFKRVREARKGQLIFSYEGKADGMKVEVLSDVPDDFKTIAHFEKDKDTLNVWHSPIERDSLVFKIIRGNTIDTATVNLRKKTLDSLSISPVTRGLLEFKDTLFFNTNNPIVNIDTTKISLVDKDTIKVPYTPFISQKENKFGFLFDKKLSQNYTLDIYPNAVTDIFNYVNKDTIQNKFRTKSLEDYGEIIVSVINPQSKNVIIQITDTNDKTVTEEVADANKTITFKYLTPKTYKIRVIYDENNNGKWDTGNFLLKKEAEVIEYFPEEQAVRPNWTLNAIITIK</sequence>
<evidence type="ECO:0000259" key="2">
    <source>
        <dbReference type="Pfam" id="PF13205"/>
    </source>
</evidence>
<reference evidence="4" key="1">
    <citation type="journal article" date="2019" name="Int. J. Syst. Evol. Microbiol.">
        <title>The Global Catalogue of Microorganisms (GCM) 10K type strain sequencing project: providing services to taxonomists for standard genome sequencing and annotation.</title>
        <authorList>
            <consortium name="The Broad Institute Genomics Platform"/>
            <consortium name="The Broad Institute Genome Sequencing Center for Infectious Disease"/>
            <person name="Wu L."/>
            <person name="Ma J."/>
        </authorList>
    </citation>
    <scope>NUCLEOTIDE SEQUENCE [LARGE SCALE GENOMIC DNA]</scope>
    <source>
        <strain evidence="4">KCTC 52127</strain>
    </source>
</reference>
<dbReference type="Pfam" id="PF13205">
    <property type="entry name" value="Big_5"/>
    <property type="match status" value="1"/>
</dbReference>
<keyword evidence="1" id="KW-0732">Signal</keyword>
<organism evidence="3 4">
    <name type="scientific">Pseudotenacibaculum haliotis</name>
    <dbReference type="NCBI Taxonomy" id="1862138"/>
    <lineage>
        <taxon>Bacteria</taxon>
        <taxon>Pseudomonadati</taxon>
        <taxon>Bacteroidota</taxon>
        <taxon>Flavobacteriia</taxon>
        <taxon>Flavobacteriales</taxon>
        <taxon>Flavobacteriaceae</taxon>
        <taxon>Pseudotenacibaculum</taxon>
    </lineage>
</organism>
<dbReference type="EMBL" id="JBHULH010000012">
    <property type="protein sequence ID" value="MFD2568622.1"/>
    <property type="molecule type" value="Genomic_DNA"/>
</dbReference>
<dbReference type="InterPro" id="IPR032812">
    <property type="entry name" value="SbsA_Ig"/>
</dbReference>
<dbReference type="Proteomes" id="UP001597508">
    <property type="component" value="Unassembled WGS sequence"/>
</dbReference>
<dbReference type="Pfam" id="PF09912">
    <property type="entry name" value="DUF2141"/>
    <property type="match status" value="1"/>
</dbReference>
<comment type="caution">
    <text evidence="3">The sequence shown here is derived from an EMBL/GenBank/DDBJ whole genome shotgun (WGS) entry which is preliminary data.</text>
</comment>
<protein>
    <submittedName>
        <fullName evidence="3">Ig-like domain-containing protein</fullName>
    </submittedName>
</protein>
<dbReference type="RefSeq" id="WP_379667330.1">
    <property type="nucleotide sequence ID" value="NZ_JBHULH010000012.1"/>
</dbReference>
<keyword evidence="4" id="KW-1185">Reference proteome</keyword>
<name>A0ABW5LW94_9FLAO</name>
<proteinExistence type="predicted"/>
<evidence type="ECO:0000313" key="3">
    <source>
        <dbReference type="EMBL" id="MFD2568622.1"/>
    </source>
</evidence>
<dbReference type="InterPro" id="IPR018673">
    <property type="entry name" value="DUF2141"/>
</dbReference>
<gene>
    <name evidence="3" type="ORF">ACFSRZ_14690</name>
</gene>